<sequence length="287" mass="33754">MATCNNNQYLDREEVAIIIKEAFGTATKFVKYYSTNLSDKKVGFMGSLQTLVVVVEENDCEQKTYSFFFKSIPYEIENQLSWILESKIFTKETNFFKFIVPELMASINDKSWIARCYFIKDDLMVFEDLKIKKFEISTKILDEPCVRYVPPMFEIAQFMHITTGREFRKQRETEMLKHYHDVLCKTLKDNSDRQAPVPSFSDILDQYEEMKIVGIISAALYNPTILVNEDVMTEKVKSSDGYAEFMFSSDRVKFMLEYMEKDTIFKDRLVECITELIERSNILLENK</sequence>
<dbReference type="EMBL" id="NNAY01001810">
    <property type="protein sequence ID" value="OXU22860.1"/>
    <property type="molecule type" value="Genomic_DNA"/>
</dbReference>
<evidence type="ECO:0000313" key="2">
    <source>
        <dbReference type="Proteomes" id="UP000215335"/>
    </source>
</evidence>
<dbReference type="Proteomes" id="UP000215335">
    <property type="component" value="Unassembled WGS sequence"/>
</dbReference>
<organism evidence="1 2">
    <name type="scientific">Trichomalopsis sarcophagae</name>
    <dbReference type="NCBI Taxonomy" id="543379"/>
    <lineage>
        <taxon>Eukaryota</taxon>
        <taxon>Metazoa</taxon>
        <taxon>Ecdysozoa</taxon>
        <taxon>Arthropoda</taxon>
        <taxon>Hexapoda</taxon>
        <taxon>Insecta</taxon>
        <taxon>Pterygota</taxon>
        <taxon>Neoptera</taxon>
        <taxon>Endopterygota</taxon>
        <taxon>Hymenoptera</taxon>
        <taxon>Apocrita</taxon>
        <taxon>Proctotrupomorpha</taxon>
        <taxon>Chalcidoidea</taxon>
        <taxon>Pteromalidae</taxon>
        <taxon>Pteromalinae</taxon>
        <taxon>Trichomalopsis</taxon>
    </lineage>
</organism>
<protein>
    <recommendedName>
        <fullName evidence="3">CHK kinase-like domain-containing protein</fullName>
    </recommendedName>
</protein>
<comment type="caution">
    <text evidence="1">The sequence shown here is derived from an EMBL/GenBank/DDBJ whole genome shotgun (WGS) entry which is preliminary data.</text>
</comment>
<reference evidence="1 2" key="1">
    <citation type="journal article" date="2017" name="Curr. Biol.">
        <title>The Evolution of Venom by Co-option of Single-Copy Genes.</title>
        <authorList>
            <person name="Martinson E.O."/>
            <person name="Mrinalini"/>
            <person name="Kelkar Y.D."/>
            <person name="Chang C.H."/>
            <person name="Werren J.H."/>
        </authorList>
    </citation>
    <scope>NUCLEOTIDE SEQUENCE [LARGE SCALE GENOMIC DNA]</scope>
    <source>
        <strain evidence="1 2">Alberta</strain>
        <tissue evidence="1">Whole body</tissue>
    </source>
</reference>
<evidence type="ECO:0000313" key="1">
    <source>
        <dbReference type="EMBL" id="OXU22860.1"/>
    </source>
</evidence>
<dbReference type="PANTHER" id="PTHR11012:SF48">
    <property type="entry name" value="CHK KINASE-LIKE DOMAIN-CONTAINING PROTEIN-RELATED"/>
    <property type="match status" value="1"/>
</dbReference>
<keyword evidence="2" id="KW-1185">Reference proteome</keyword>
<dbReference type="PANTHER" id="PTHR11012">
    <property type="entry name" value="PROTEIN KINASE-LIKE DOMAIN-CONTAINING"/>
    <property type="match status" value="1"/>
</dbReference>
<evidence type="ECO:0008006" key="3">
    <source>
        <dbReference type="Google" id="ProtNLM"/>
    </source>
</evidence>
<proteinExistence type="predicted"/>
<dbReference type="Pfam" id="PF02958">
    <property type="entry name" value="EcKL"/>
    <property type="match status" value="1"/>
</dbReference>
<accession>A0A232EWZ1</accession>
<gene>
    <name evidence="1" type="ORF">TSAR_011494</name>
</gene>
<dbReference type="InterPro" id="IPR004119">
    <property type="entry name" value="EcKL"/>
</dbReference>
<name>A0A232EWZ1_9HYME</name>
<dbReference type="AlphaFoldDB" id="A0A232EWZ1"/>